<dbReference type="EMBL" id="MU117962">
    <property type="protein sequence ID" value="KAF9653870.1"/>
    <property type="molecule type" value="Genomic_DNA"/>
</dbReference>
<accession>A0ACB6ZVL9</accession>
<evidence type="ECO:0000313" key="1">
    <source>
        <dbReference type="EMBL" id="KAF9653870.1"/>
    </source>
</evidence>
<comment type="caution">
    <text evidence="1">The sequence shown here is derived from an EMBL/GenBank/DDBJ whole genome shotgun (WGS) entry which is preliminary data.</text>
</comment>
<name>A0ACB6ZVL9_THEGA</name>
<proteinExistence type="predicted"/>
<protein>
    <submittedName>
        <fullName evidence="1">Glycoside hydrolase</fullName>
    </submittedName>
</protein>
<keyword evidence="2" id="KW-1185">Reference proteome</keyword>
<sequence length="898" mass="99665">MPLVPSISPATGNPTPDHYIHTTNDSFVDNYGRTLLLRGVNLSGADKAPVNRPSYALDENGENGGESFVGRPLNLEDGSADVHLARLRGWGFNTIRYVVTWEALEHEGPGKYDFEFMDYTVEVLRKCKEYGFKVYIDPHQDVWSRFSGGSGAPYWTLPACGIDAKAFVATQAALVHAEYPTRENPDPASIPAMIWGTNYNRLVSQTMFTLFFAGRDFAPKCIIDGQNIQDWLQSHFIEALGLLAERIRDAGDLLDECVIGWDSMNEPFEGMCGIDDLHQFSKESTATLKKGPTPTPAQGFRLGMGQAQEVEYWEFGAFGPHMAKMVTIDPKGTKIWARPEDEGEDGVNTKWGWRRDPGWTQGTCIWASHGVWDVESGDILKPDYFYAAPGKTKLPFVEQWWKPHWQAFQKRIKPHHPECIWFIQPPVFSLPPRVDGDDLRGRCCYSAHYYDGFTLVSRHWNWFNVDALGVLRHKYSHVVQAIRVGEKAIRESFQGQLGALKSDAKIIGDFPTIIGEIGIPFDMDDKRSYGFTDGGKHKGDYSRQQKALDASMNASDGPNALNWTLWTYCPDSSHMWGDGWNMEDLSLWSQDDTKNSLAGLSLKLDRLGGVRSSAALLKSPSALSSELRLPRLATASSISLRTMASPEDDVGGGMKVLRAGEESWKNAYDFLTDGARAVKAFCRPWPIATVGTPKDIQFTIANTEFKLTVVVLPEDLPKKRPESNPQSSSSSIFSSSSSSLCEDLDDPTYPRKPTEIYLPLVHYAHPSLVATTYGQSLSALGELGPDGEASVSQIFPPPPDPNGSSTTLVAVPHWPTDGPCPLSVDVEVSDGKWEIYGQVLKWWYPIPQVGEEPKEYTIKVKRASGAIKTLEDEEREARLATVGGWCEESCSGSSCTIM</sequence>
<evidence type="ECO:0000313" key="2">
    <source>
        <dbReference type="Proteomes" id="UP000886501"/>
    </source>
</evidence>
<reference evidence="1" key="1">
    <citation type="submission" date="2019-10" db="EMBL/GenBank/DDBJ databases">
        <authorList>
            <consortium name="DOE Joint Genome Institute"/>
            <person name="Kuo A."/>
            <person name="Miyauchi S."/>
            <person name="Kiss E."/>
            <person name="Drula E."/>
            <person name="Kohler A."/>
            <person name="Sanchez-Garcia M."/>
            <person name="Andreopoulos B."/>
            <person name="Barry K.W."/>
            <person name="Bonito G."/>
            <person name="Buee M."/>
            <person name="Carver A."/>
            <person name="Chen C."/>
            <person name="Cichocki N."/>
            <person name="Clum A."/>
            <person name="Culley D."/>
            <person name="Crous P.W."/>
            <person name="Fauchery L."/>
            <person name="Girlanda M."/>
            <person name="Hayes R."/>
            <person name="Keri Z."/>
            <person name="Labutti K."/>
            <person name="Lipzen A."/>
            <person name="Lombard V."/>
            <person name="Magnuson J."/>
            <person name="Maillard F."/>
            <person name="Morin E."/>
            <person name="Murat C."/>
            <person name="Nolan M."/>
            <person name="Ohm R."/>
            <person name="Pangilinan J."/>
            <person name="Pereira M."/>
            <person name="Perotto S."/>
            <person name="Peter M."/>
            <person name="Riley R."/>
            <person name="Sitrit Y."/>
            <person name="Stielow B."/>
            <person name="Szollosi G."/>
            <person name="Zifcakova L."/>
            <person name="Stursova M."/>
            <person name="Spatafora J.W."/>
            <person name="Tedersoo L."/>
            <person name="Vaario L.-M."/>
            <person name="Yamada A."/>
            <person name="Yan M."/>
            <person name="Wang P."/>
            <person name="Xu J."/>
            <person name="Bruns T."/>
            <person name="Baldrian P."/>
            <person name="Vilgalys R."/>
            <person name="Henrissat B."/>
            <person name="Grigoriev I.V."/>
            <person name="Hibbett D."/>
            <person name="Nagy L.G."/>
            <person name="Martin F.M."/>
        </authorList>
    </citation>
    <scope>NUCLEOTIDE SEQUENCE</scope>
    <source>
        <strain evidence="1">P2</strain>
    </source>
</reference>
<gene>
    <name evidence="1" type="ORF">BDM02DRAFT_3152831</name>
</gene>
<keyword evidence="1" id="KW-0378">Hydrolase</keyword>
<reference evidence="1" key="2">
    <citation type="journal article" date="2020" name="Nat. Commun.">
        <title>Large-scale genome sequencing of mycorrhizal fungi provides insights into the early evolution of symbiotic traits.</title>
        <authorList>
            <person name="Miyauchi S."/>
            <person name="Kiss E."/>
            <person name="Kuo A."/>
            <person name="Drula E."/>
            <person name="Kohler A."/>
            <person name="Sanchez-Garcia M."/>
            <person name="Morin E."/>
            <person name="Andreopoulos B."/>
            <person name="Barry K.W."/>
            <person name="Bonito G."/>
            <person name="Buee M."/>
            <person name="Carver A."/>
            <person name="Chen C."/>
            <person name="Cichocki N."/>
            <person name="Clum A."/>
            <person name="Culley D."/>
            <person name="Crous P.W."/>
            <person name="Fauchery L."/>
            <person name="Girlanda M."/>
            <person name="Hayes R.D."/>
            <person name="Keri Z."/>
            <person name="LaButti K."/>
            <person name="Lipzen A."/>
            <person name="Lombard V."/>
            <person name="Magnuson J."/>
            <person name="Maillard F."/>
            <person name="Murat C."/>
            <person name="Nolan M."/>
            <person name="Ohm R.A."/>
            <person name="Pangilinan J."/>
            <person name="Pereira M.F."/>
            <person name="Perotto S."/>
            <person name="Peter M."/>
            <person name="Pfister S."/>
            <person name="Riley R."/>
            <person name="Sitrit Y."/>
            <person name="Stielow J.B."/>
            <person name="Szollosi G."/>
            <person name="Zifcakova L."/>
            <person name="Stursova M."/>
            <person name="Spatafora J.W."/>
            <person name="Tedersoo L."/>
            <person name="Vaario L.M."/>
            <person name="Yamada A."/>
            <person name="Yan M."/>
            <person name="Wang P."/>
            <person name="Xu J."/>
            <person name="Bruns T."/>
            <person name="Baldrian P."/>
            <person name="Vilgalys R."/>
            <person name="Dunand C."/>
            <person name="Henrissat B."/>
            <person name="Grigoriev I.V."/>
            <person name="Hibbett D."/>
            <person name="Nagy L.G."/>
            <person name="Martin F.M."/>
        </authorList>
    </citation>
    <scope>NUCLEOTIDE SEQUENCE</scope>
    <source>
        <strain evidence="1">P2</strain>
    </source>
</reference>
<organism evidence="1 2">
    <name type="scientific">Thelephora ganbajun</name>
    <name type="common">Ganba fungus</name>
    <dbReference type="NCBI Taxonomy" id="370292"/>
    <lineage>
        <taxon>Eukaryota</taxon>
        <taxon>Fungi</taxon>
        <taxon>Dikarya</taxon>
        <taxon>Basidiomycota</taxon>
        <taxon>Agaricomycotina</taxon>
        <taxon>Agaricomycetes</taxon>
        <taxon>Thelephorales</taxon>
        <taxon>Thelephoraceae</taxon>
        <taxon>Thelephora</taxon>
    </lineage>
</organism>
<dbReference type="Proteomes" id="UP000886501">
    <property type="component" value="Unassembled WGS sequence"/>
</dbReference>